<evidence type="ECO:0000256" key="1">
    <source>
        <dbReference type="ARBA" id="ARBA00004651"/>
    </source>
</evidence>
<evidence type="ECO:0000256" key="6">
    <source>
        <dbReference type="ARBA" id="ARBA00023136"/>
    </source>
</evidence>
<organism evidence="8 9">
    <name type="scientific">Sulfuricurvum kujiense</name>
    <dbReference type="NCBI Taxonomy" id="148813"/>
    <lineage>
        <taxon>Bacteria</taxon>
        <taxon>Pseudomonadati</taxon>
        <taxon>Campylobacterota</taxon>
        <taxon>Epsilonproteobacteria</taxon>
        <taxon>Campylobacterales</taxon>
        <taxon>Sulfurimonadaceae</taxon>
        <taxon>Sulfuricurvum</taxon>
    </lineage>
</organism>
<evidence type="ECO:0000256" key="5">
    <source>
        <dbReference type="ARBA" id="ARBA00022989"/>
    </source>
</evidence>
<evidence type="ECO:0008006" key="10">
    <source>
        <dbReference type="Google" id="ProtNLM"/>
    </source>
</evidence>
<feature type="transmembrane region" description="Helical" evidence="7">
    <location>
        <begin position="261"/>
        <end position="279"/>
    </location>
</feature>
<keyword evidence="4 7" id="KW-0812">Transmembrane</keyword>
<protein>
    <recommendedName>
        <fullName evidence="10">Permease</fullName>
    </recommendedName>
</protein>
<feature type="transmembrane region" description="Helical" evidence="7">
    <location>
        <begin position="218"/>
        <end position="240"/>
    </location>
</feature>
<evidence type="ECO:0000313" key="9">
    <source>
        <dbReference type="Proteomes" id="UP000228859"/>
    </source>
</evidence>
<feature type="transmembrane region" description="Helical" evidence="7">
    <location>
        <begin position="71"/>
        <end position="92"/>
    </location>
</feature>
<feature type="transmembrane region" description="Helical" evidence="7">
    <location>
        <begin position="36"/>
        <end position="59"/>
    </location>
</feature>
<dbReference type="InterPro" id="IPR052923">
    <property type="entry name" value="UPF0718"/>
</dbReference>
<keyword evidence="3" id="KW-1003">Cell membrane</keyword>
<evidence type="ECO:0000313" key="8">
    <source>
        <dbReference type="EMBL" id="DAB38433.1"/>
    </source>
</evidence>
<feature type="transmembrane region" description="Helical" evidence="7">
    <location>
        <begin position="195"/>
        <end position="212"/>
    </location>
</feature>
<proteinExistence type="inferred from homology"/>
<dbReference type="PANTHER" id="PTHR34184:SF4">
    <property type="entry name" value="UPF0718 PROTEIN YCGR"/>
    <property type="match status" value="1"/>
</dbReference>
<evidence type="ECO:0000256" key="7">
    <source>
        <dbReference type="SAM" id="Phobius"/>
    </source>
</evidence>
<accession>A0A2D3WP28</accession>
<keyword evidence="6 7" id="KW-0472">Membrane</keyword>
<dbReference type="PANTHER" id="PTHR34184">
    <property type="entry name" value="UPF0718 PROTEIN YCGR"/>
    <property type="match status" value="1"/>
</dbReference>
<reference evidence="8 9" key="1">
    <citation type="journal article" date="2017" name="Front. Microbiol.">
        <title>Comparative Genomic Analysis of the Class Epsilonproteobacteria and Proposed Reclassification to Epsilonbacteraeota (phyl. nov.).</title>
        <authorList>
            <person name="Waite D.W."/>
            <person name="Vanwonterghem I."/>
            <person name="Rinke C."/>
            <person name="Parks D.H."/>
            <person name="Zhang Y."/>
            <person name="Takai K."/>
            <person name="Sievert S.M."/>
            <person name="Simon J."/>
            <person name="Campbell B.J."/>
            <person name="Hanson T.E."/>
            <person name="Woyke T."/>
            <person name="Klotz M.G."/>
            <person name="Hugenholtz P."/>
        </authorList>
    </citation>
    <scope>NUCLEOTIDE SEQUENCE [LARGE SCALE GENOMIC DNA]</scope>
    <source>
        <strain evidence="8">UBA12443</strain>
    </source>
</reference>
<feature type="transmembrane region" description="Helical" evidence="7">
    <location>
        <begin position="148"/>
        <end position="164"/>
    </location>
</feature>
<evidence type="ECO:0000256" key="4">
    <source>
        <dbReference type="ARBA" id="ARBA00022692"/>
    </source>
</evidence>
<comment type="subcellular location">
    <subcellularLocation>
        <location evidence="1">Cell membrane</location>
        <topology evidence="1">Multi-pass membrane protein</topology>
    </subcellularLocation>
</comment>
<comment type="similarity">
    <text evidence="2">Belongs to the UPF0718 family.</text>
</comment>
<feature type="transmembrane region" description="Helical" evidence="7">
    <location>
        <begin position="170"/>
        <end position="188"/>
    </location>
</feature>
<dbReference type="InterPro" id="IPR005524">
    <property type="entry name" value="DUF318"/>
</dbReference>
<dbReference type="EMBL" id="DLUI01000084">
    <property type="protein sequence ID" value="DAB38433.1"/>
    <property type="molecule type" value="Genomic_DNA"/>
</dbReference>
<keyword evidence="5 7" id="KW-1133">Transmembrane helix</keyword>
<sequence>MGVYILFGLLAAGILHQIIREEWIQKHLGSDTHGSVFKAALFGAPLPLCSCSVIPFAAALRRNGASKGSTLSFLISTPITGIDSILATFGMFGWVFTFYRVFTSVVIAIAAGVLMTIFEPQKTLKKGFTFTATAPKITPMSKTEEKKPFSFVAIFEYGLVTLLGSFSKPLFWGLLIGAFITAAIPSNLHELFSDNLLLGYIIAVAIATPMYVCATASLPIAASLILAGVSPGAAFVFLSAGPATNSVTMGVVKSLLGMRALVIYLSVIVIGSILFGALIDMGFNTLSITMNVNLQEEHGIVEESAAVLMLGLIGWHLIRGLFQKKEKSCNGGSCCS</sequence>
<dbReference type="GO" id="GO:0005886">
    <property type="term" value="C:plasma membrane"/>
    <property type="evidence" value="ECO:0007669"/>
    <property type="project" value="UniProtKB-SubCell"/>
</dbReference>
<dbReference type="NCBIfam" id="NF033936">
    <property type="entry name" value="CuZnOut_SO0444"/>
    <property type="match status" value="1"/>
</dbReference>
<dbReference type="Pfam" id="PF03773">
    <property type="entry name" value="ArsP_1"/>
    <property type="match status" value="1"/>
</dbReference>
<gene>
    <name evidence="8" type="ORF">CFH83_06010</name>
</gene>
<dbReference type="Proteomes" id="UP000228859">
    <property type="component" value="Unassembled WGS sequence"/>
</dbReference>
<comment type="caution">
    <text evidence="8">The sequence shown here is derived from an EMBL/GenBank/DDBJ whole genome shotgun (WGS) entry which is preliminary data.</text>
</comment>
<evidence type="ECO:0000256" key="3">
    <source>
        <dbReference type="ARBA" id="ARBA00022475"/>
    </source>
</evidence>
<name>A0A2D3WP28_9BACT</name>
<feature type="transmembrane region" description="Helical" evidence="7">
    <location>
        <begin position="299"/>
        <end position="318"/>
    </location>
</feature>
<dbReference type="AlphaFoldDB" id="A0A2D3WP28"/>
<feature type="transmembrane region" description="Helical" evidence="7">
    <location>
        <begin position="98"/>
        <end position="118"/>
    </location>
</feature>
<evidence type="ECO:0000256" key="2">
    <source>
        <dbReference type="ARBA" id="ARBA00006386"/>
    </source>
</evidence>